<accession>A0A8D4A1U3</accession>
<gene>
    <name evidence="2" type="ORF">BC94_0050</name>
</gene>
<dbReference type="EMBL" id="CP007590">
    <property type="protein sequence ID" value="AMW25402.1"/>
    <property type="molecule type" value="Genomic_DNA"/>
</dbReference>
<feature type="transmembrane region" description="Helical" evidence="1">
    <location>
        <begin position="95"/>
        <end position="112"/>
    </location>
</feature>
<evidence type="ECO:0000313" key="3">
    <source>
        <dbReference type="Proteomes" id="UP000076372"/>
    </source>
</evidence>
<organism evidence="2 3">
    <name type="scientific">Mycoplasmopsis bovis</name>
    <name type="common">Mycoplasma bovis</name>
    <dbReference type="NCBI Taxonomy" id="28903"/>
    <lineage>
        <taxon>Bacteria</taxon>
        <taxon>Bacillati</taxon>
        <taxon>Mycoplasmatota</taxon>
        <taxon>Mycoplasmoidales</taxon>
        <taxon>Metamycoplasmataceae</taxon>
        <taxon>Mycoplasmopsis</taxon>
    </lineage>
</organism>
<name>A0A8D4A1U3_MYCBV</name>
<evidence type="ECO:0000256" key="1">
    <source>
        <dbReference type="SAM" id="Phobius"/>
    </source>
</evidence>
<keyword evidence="1" id="KW-1133">Transmembrane helix</keyword>
<proteinExistence type="predicted"/>
<protein>
    <submittedName>
        <fullName evidence="2">Uncharacterized protein</fullName>
    </submittedName>
</protein>
<dbReference type="Proteomes" id="UP000076372">
    <property type="component" value="Chromosome"/>
</dbReference>
<dbReference type="AlphaFoldDB" id="A0A8D4A1U3"/>
<reference evidence="2 3" key="1">
    <citation type="submission" date="2014-04" db="EMBL/GenBank/DDBJ databases">
        <title>Complete genome sequence of Mycoplasma bovis attenuated strain P150.</title>
        <authorList>
            <person name="Qi J."/>
            <person name="Guo A."/>
        </authorList>
    </citation>
    <scope>NUCLEOTIDE SEQUENCE [LARGE SCALE GENOMIC DNA]</scope>
    <source>
        <strain evidence="2 3">HB0801-P150</strain>
    </source>
</reference>
<feature type="transmembrane region" description="Helical" evidence="1">
    <location>
        <begin position="12"/>
        <end position="31"/>
    </location>
</feature>
<evidence type="ECO:0000313" key="2">
    <source>
        <dbReference type="EMBL" id="AMW25402.1"/>
    </source>
</evidence>
<feature type="transmembrane region" description="Helical" evidence="1">
    <location>
        <begin position="51"/>
        <end position="74"/>
    </location>
</feature>
<keyword evidence="1" id="KW-0472">Membrane</keyword>
<sequence length="113" mass="13058">MPKNHMHNTSSTISLLFKLSTILPNVIVWLLPTLPVKTFCTTLTLSGPLTLIIEIAWFIFPPDEIAVIVSFIIYQFYNNIKLVNCIKMNKNGKNMLFVSIFYNFLFIKILIVY</sequence>
<keyword evidence="1" id="KW-0812">Transmembrane</keyword>